<dbReference type="RefSeq" id="WP_188603572.1">
    <property type="nucleotide sequence ID" value="NZ_AP026830.1"/>
</dbReference>
<dbReference type="Proteomes" id="UP001060771">
    <property type="component" value="Chromosome"/>
</dbReference>
<gene>
    <name evidence="2" type="ORF">GCM10007112_17130</name>
    <name evidence="1" type="ORF">Vsou_02050</name>
</gene>
<sequence>MESEPITLIINARRNLQIITNLMNSYEKTKDINTLNNIMKLGLSTFDDVVRAFLMAREIRVRNWEHAVQVARDFIPSGIINDDLRDFFIKCTSQYTCDPSLIGSRINELSRFIDFVGALSTHRVPYRGL</sequence>
<evidence type="ECO:0000313" key="1">
    <source>
        <dbReference type="EMBL" id="BDR91112.1"/>
    </source>
</evidence>
<keyword evidence="4" id="KW-1185">Reference proteome</keyword>
<dbReference type="OrthoDB" id="27971at2157"/>
<accession>A0A830E2P6</accession>
<reference evidence="4" key="3">
    <citation type="submission" date="2022-09" db="EMBL/GenBank/DDBJ databases">
        <title>Complete genome sequence of Vulcanisaeta souniana.</title>
        <authorList>
            <person name="Kato S."/>
            <person name="Itoh T."/>
            <person name="Ohkuma M."/>
        </authorList>
    </citation>
    <scope>NUCLEOTIDE SEQUENCE [LARGE SCALE GENOMIC DNA]</scope>
    <source>
        <strain evidence="4">JCM 11219</strain>
    </source>
</reference>
<evidence type="ECO:0000313" key="3">
    <source>
        <dbReference type="Proteomes" id="UP000657075"/>
    </source>
</evidence>
<evidence type="ECO:0000313" key="4">
    <source>
        <dbReference type="Proteomes" id="UP001060771"/>
    </source>
</evidence>
<protein>
    <submittedName>
        <fullName evidence="2">Uncharacterized protein</fullName>
    </submittedName>
</protein>
<name>A0A830E2P6_9CREN</name>
<reference evidence="2" key="2">
    <citation type="submission" date="2020-09" db="EMBL/GenBank/DDBJ databases">
        <authorList>
            <person name="Sun Q."/>
            <person name="Ohkuma M."/>
        </authorList>
    </citation>
    <scope>NUCLEOTIDE SEQUENCE</scope>
    <source>
        <strain evidence="2">JCM 11219</strain>
    </source>
</reference>
<dbReference type="AlphaFoldDB" id="A0A830E2P6"/>
<dbReference type="EMBL" id="AP026830">
    <property type="protein sequence ID" value="BDR91112.1"/>
    <property type="molecule type" value="Genomic_DNA"/>
</dbReference>
<reference evidence="1" key="4">
    <citation type="journal article" date="2023" name="Microbiol. Resour. Announc.">
        <title>Complete Genome Sequence of Vulcanisaeta souniana Strain IC-059, a Hyperthermophilic Archaeon Isolated from Hot Spring Water in Japan.</title>
        <authorList>
            <person name="Kato S."/>
            <person name="Itoh T."/>
            <person name="Wu L."/>
            <person name="Ma J."/>
            <person name="Ohkuma M."/>
        </authorList>
    </citation>
    <scope>NUCLEOTIDE SEQUENCE</scope>
    <source>
        <strain evidence="1">JCM 11219</strain>
    </source>
</reference>
<dbReference type="EMBL" id="BMNM01000007">
    <property type="protein sequence ID" value="GGI80903.1"/>
    <property type="molecule type" value="Genomic_DNA"/>
</dbReference>
<evidence type="ECO:0000313" key="2">
    <source>
        <dbReference type="EMBL" id="GGI80903.1"/>
    </source>
</evidence>
<reference evidence="2" key="1">
    <citation type="journal article" date="2014" name="Int. J. Syst. Evol. Microbiol.">
        <title>Complete genome sequence of Corynebacterium casei LMG S-19264T (=DSM 44701T), isolated from a smear-ripened cheese.</title>
        <authorList>
            <consortium name="US DOE Joint Genome Institute (JGI-PGF)"/>
            <person name="Walter F."/>
            <person name="Albersmeier A."/>
            <person name="Kalinowski J."/>
            <person name="Ruckert C."/>
        </authorList>
    </citation>
    <scope>NUCLEOTIDE SEQUENCE</scope>
    <source>
        <strain evidence="2">JCM 11219</strain>
    </source>
</reference>
<organism evidence="2 3">
    <name type="scientific">Vulcanisaeta souniana JCM 11219</name>
    <dbReference type="NCBI Taxonomy" id="1293586"/>
    <lineage>
        <taxon>Archaea</taxon>
        <taxon>Thermoproteota</taxon>
        <taxon>Thermoprotei</taxon>
        <taxon>Thermoproteales</taxon>
        <taxon>Thermoproteaceae</taxon>
        <taxon>Vulcanisaeta</taxon>
    </lineage>
</organism>
<proteinExistence type="predicted"/>
<dbReference type="Proteomes" id="UP000657075">
    <property type="component" value="Unassembled WGS sequence"/>
</dbReference>
<dbReference type="GeneID" id="76205758"/>